<keyword evidence="1" id="KW-0175">Coiled coil</keyword>
<dbReference type="RefSeq" id="WP_174583247.1">
    <property type="nucleotide sequence ID" value="NZ_CAJNOB010000017.1"/>
</dbReference>
<organism evidence="3 4">
    <name type="scientific">Candidatus Methylacidithermus pantelleriae</name>
    <dbReference type="NCBI Taxonomy" id="2744239"/>
    <lineage>
        <taxon>Bacteria</taxon>
        <taxon>Pseudomonadati</taxon>
        <taxon>Verrucomicrobiota</taxon>
        <taxon>Methylacidiphilae</taxon>
        <taxon>Methylacidiphilales</taxon>
        <taxon>Methylacidiphilaceae</taxon>
        <taxon>Candidatus Methylacidithermus</taxon>
    </lineage>
</organism>
<proteinExistence type="predicted"/>
<dbReference type="EMBL" id="CAJNOB010000017">
    <property type="protein sequence ID" value="CAF0697978.1"/>
    <property type="molecule type" value="Genomic_DNA"/>
</dbReference>
<evidence type="ECO:0000256" key="1">
    <source>
        <dbReference type="SAM" id="Coils"/>
    </source>
</evidence>
<keyword evidence="3" id="KW-0540">Nuclease</keyword>
<name>A0A8J2FQ47_9BACT</name>
<dbReference type="AlphaFoldDB" id="A0A8J2FQ47"/>
<evidence type="ECO:0000256" key="2">
    <source>
        <dbReference type="SAM" id="MobiDB-lite"/>
    </source>
</evidence>
<evidence type="ECO:0000313" key="3">
    <source>
        <dbReference type="EMBL" id="CAF0697978.1"/>
    </source>
</evidence>
<reference evidence="3" key="1">
    <citation type="submission" date="2021-02" db="EMBL/GenBank/DDBJ databases">
        <authorList>
            <person name="Cremers G."/>
            <person name="Picone N."/>
        </authorList>
    </citation>
    <scope>NUCLEOTIDE SEQUENCE</scope>
    <source>
        <strain evidence="3">PQ17</strain>
    </source>
</reference>
<keyword evidence="4" id="KW-1185">Reference proteome</keyword>
<keyword evidence="3" id="KW-0269">Exonuclease</keyword>
<gene>
    <name evidence="3" type="ORF">MPNT_240002</name>
</gene>
<evidence type="ECO:0000313" key="4">
    <source>
        <dbReference type="Proteomes" id="UP000663859"/>
    </source>
</evidence>
<dbReference type="Proteomes" id="UP000663859">
    <property type="component" value="Unassembled WGS sequence"/>
</dbReference>
<keyword evidence="3" id="KW-0378">Hydrolase</keyword>
<sequence length="205" mass="23110">MTDSSQSAEQKTREAKSLSEVLERLKKELSFGLALLSVRSRELWDSRELATEIRKLRRVRRQRVEELGEATHRLLQEGKLEELSELEKLSGRVREVEKEIEEKEAELAEVRHRAEETLARAAQWERKGDICRCGAAWIPGARYCHLCGKPLPPSESTEAKRTAEPPPLPVNQEIQRRAEPAQEDTSSSPLGTLPPGGEPPGETSE</sequence>
<comment type="caution">
    <text evidence="3">The sequence shown here is derived from an EMBL/GenBank/DDBJ whole genome shotgun (WGS) entry which is preliminary data.</text>
</comment>
<dbReference type="GO" id="GO:0004527">
    <property type="term" value="F:exonuclease activity"/>
    <property type="evidence" value="ECO:0007669"/>
    <property type="project" value="UniProtKB-KW"/>
</dbReference>
<feature type="coiled-coil region" evidence="1">
    <location>
        <begin position="79"/>
        <end position="127"/>
    </location>
</feature>
<protein>
    <submittedName>
        <fullName evidence="3">Exonuclease SbcC</fullName>
    </submittedName>
</protein>
<feature type="compositionally biased region" description="Low complexity" evidence="2">
    <location>
        <begin position="185"/>
        <end position="205"/>
    </location>
</feature>
<feature type="region of interest" description="Disordered" evidence="2">
    <location>
        <begin position="150"/>
        <end position="205"/>
    </location>
</feature>
<accession>A0A8J2FQ47</accession>